<evidence type="ECO:0000256" key="1">
    <source>
        <dbReference type="SAM" id="Coils"/>
    </source>
</evidence>
<dbReference type="GeneID" id="111605039"/>
<feature type="compositionally biased region" description="Low complexity" evidence="2">
    <location>
        <begin position="314"/>
        <end position="325"/>
    </location>
</feature>
<dbReference type="OMA" id="MGMSNNR"/>
<evidence type="ECO:0000313" key="4">
    <source>
        <dbReference type="RefSeq" id="XP_023179142.2"/>
    </source>
</evidence>
<feature type="compositionally biased region" description="Low complexity" evidence="2">
    <location>
        <begin position="88"/>
        <end position="102"/>
    </location>
</feature>
<feature type="region of interest" description="Disordered" evidence="2">
    <location>
        <begin position="776"/>
        <end position="815"/>
    </location>
</feature>
<feature type="region of interest" description="Disordered" evidence="2">
    <location>
        <begin position="1265"/>
        <end position="1305"/>
    </location>
</feature>
<feature type="compositionally biased region" description="Polar residues" evidence="2">
    <location>
        <begin position="710"/>
        <end position="725"/>
    </location>
</feature>
<feature type="region of interest" description="Disordered" evidence="2">
    <location>
        <begin position="676"/>
        <end position="746"/>
    </location>
</feature>
<dbReference type="OrthoDB" id="8916892at2759"/>
<protein>
    <submittedName>
        <fullName evidence="4">Protein cup isoform X1</fullName>
    </submittedName>
</protein>
<evidence type="ECO:0000256" key="2">
    <source>
        <dbReference type="SAM" id="MobiDB-lite"/>
    </source>
</evidence>
<dbReference type="Pfam" id="PF10477">
    <property type="entry name" value="EIF4E-T"/>
    <property type="match status" value="1"/>
</dbReference>
<dbReference type="PANTHER" id="PTHR24330">
    <property type="entry name" value="HOMEOBOX PROTEIN BARH-LIKE"/>
    <property type="match status" value="1"/>
</dbReference>
<accession>A0A6J1MI75</accession>
<dbReference type="PANTHER" id="PTHR24330:SF19">
    <property type="entry name" value="MEDIATOR OF RNA POLYMERASE II TRANSCRIPTION SUBUNIT 29"/>
    <property type="match status" value="1"/>
</dbReference>
<feature type="compositionally biased region" description="Low complexity" evidence="2">
    <location>
        <begin position="795"/>
        <end position="815"/>
    </location>
</feature>
<feature type="region of interest" description="Disordered" evidence="2">
    <location>
        <begin position="1"/>
        <end position="35"/>
    </location>
</feature>
<dbReference type="InterPro" id="IPR052145">
    <property type="entry name" value="Mediator/Homeobox_domain"/>
</dbReference>
<keyword evidence="3" id="KW-1185">Reference proteome</keyword>
<reference evidence="4" key="1">
    <citation type="submission" date="2025-08" db="UniProtKB">
        <authorList>
            <consortium name="RefSeq"/>
        </authorList>
    </citation>
    <scope>IDENTIFICATION</scope>
    <source>
        <strain evidence="4">15085-1641.00</strain>
        <tissue evidence="4">Whole body</tissue>
    </source>
</reference>
<proteinExistence type="predicted"/>
<feature type="coiled-coil region" evidence="1">
    <location>
        <begin position="143"/>
        <end position="174"/>
    </location>
</feature>
<feature type="compositionally biased region" description="Polar residues" evidence="2">
    <location>
        <begin position="326"/>
        <end position="337"/>
    </location>
</feature>
<feature type="compositionally biased region" description="Pro residues" evidence="2">
    <location>
        <begin position="119"/>
        <end position="128"/>
    </location>
</feature>
<dbReference type="InterPro" id="IPR018862">
    <property type="entry name" value="eIF4E-T"/>
</dbReference>
<keyword evidence="1" id="KW-0175">Coiled coil</keyword>
<evidence type="ECO:0000313" key="3">
    <source>
        <dbReference type="Proteomes" id="UP000504633"/>
    </source>
</evidence>
<feature type="region of interest" description="Disordered" evidence="2">
    <location>
        <begin position="310"/>
        <end position="337"/>
    </location>
</feature>
<feature type="region of interest" description="Disordered" evidence="2">
    <location>
        <begin position="67"/>
        <end position="131"/>
    </location>
</feature>
<dbReference type="KEGG" id="dhe:111605039"/>
<feature type="compositionally biased region" description="Basic residues" evidence="2">
    <location>
        <begin position="783"/>
        <end position="794"/>
    </location>
</feature>
<gene>
    <name evidence="4" type="primary">LOC111605039</name>
</gene>
<name>A0A6J1MI75_DROHY</name>
<sequence length="1305" mass="146804">MSTSSKQILETEVIREENGAGALESKQSPKEQRKCKRKYFLMMDNDTAGREDIDESDVQQVLTPVEKAKFAMPPPPPPPTPVQAPQRSTSVAAATAEASVASPDTEDDEANSEKWEDPCAPPPPPPLPTNSRVICQGYVKLTAVKLKDALEEAIMKMESNRREHQQQQQQQQQENFNSIRRALAGLGSDAMQMSPTCAVKRPINPITAVIVHPKCNKPAVIRKLERKLKVGKLMAKQLQTKNSVISKDAIPLPPATAHDDEATQGLMTMQVLSARASTPYTQPTSLLCDLHLSPPTNQAKTMIGIKQLPEMAEQQQQQHQHSTSQKLRSTSTVNGLSAQRLPKLRNTQSVGILPVSNLDGSMHHYSRQHLLEIRNAMIHALIHRSKESLTFSMPRIATCDDIELEGRLRRMNLWRNADGASAVRGTSSFKPRVHLHNSTGNNECMPAFYKNRNKHQLITDESIIQSQPPQPQQEFQDPAIVNQRRIGSGRLSHTRWSFNNNNDYKPIHSYNNNHQPNSMGKSSHVGDMKHQNNSSNMTVLKFFDNGEISSTHLNTTLQPNGRPSTPIMGMSNNSRSENESLKSNESIEDLNRANENYVKRVMSGFLVVSKSKSRESEERHYRRYRNQNEEPEWFSCGPTSRLDTIELCGFDEDEEKMIKEGGKCATLDSNRETVVQKHKVEPSKYKWQHPDTIGRNNSSSSIGGKLMPKSDSNNNSSLENMNKMPTTEHHTHQYQQQHQGHPQKDEKRYISRSAPFDRVKHNYKSFDNNSYARTDANYQQQQHHQHPHQNHNQHQHNPQHQQYNQQQQQASSSNNNSKFMSFFARDRQDKNGSSSSLNEFFKQAMCHSNSSSNMSNNNNNHTVSNQNLEQPKSLGYINQMPSVDQLEAKWRRNSLGHMNDVSAATAAAAAAVAAASVHTSNDNNNNNIKQSDNFQKLIGALQGAKPQIVPPQMQSQQIPVGDDAISNFILQQQQYQQQQQKQHVLIQQQQQQTAFLASLQLKAILGRADTQLLLLRLTKGEISKHGLLVQLANPRLTTMDREAITAVLQFTNTQQQQQQHQQQLEMLSSTVIASQLQNLHNLAIVQQTLAARQQQQLQMPQPQVQPQQLSQEDLQAHANTIMRNAVMKRKMEEQTSKLLNMNATATSKQQQLQQHQQLQQQSRAQLPSMLGPRVGRQDSSSNALLNALIAGKNLPAAINGSMMPSQQQQQQLSINSRRSDANVRFAEGANFQIGEMPQPVGQYLYQQQQQQQYAHQQILNQQNKQNNSNNNININLNTNFNKPQNQSQPPVAMLSTGSGGVSSCG</sequence>
<feature type="compositionally biased region" description="Low complexity" evidence="2">
    <location>
        <begin position="1265"/>
        <end position="1281"/>
    </location>
</feature>
<dbReference type="Proteomes" id="UP000504633">
    <property type="component" value="Unplaced"/>
</dbReference>
<feature type="compositionally biased region" description="Pro residues" evidence="2">
    <location>
        <begin position="72"/>
        <end position="82"/>
    </location>
</feature>
<organism evidence="3 4">
    <name type="scientific">Drosophila hydei</name>
    <name type="common">Fruit fly</name>
    <dbReference type="NCBI Taxonomy" id="7224"/>
    <lineage>
        <taxon>Eukaryota</taxon>
        <taxon>Metazoa</taxon>
        <taxon>Ecdysozoa</taxon>
        <taxon>Arthropoda</taxon>
        <taxon>Hexapoda</taxon>
        <taxon>Insecta</taxon>
        <taxon>Pterygota</taxon>
        <taxon>Neoptera</taxon>
        <taxon>Endopterygota</taxon>
        <taxon>Diptera</taxon>
        <taxon>Brachycera</taxon>
        <taxon>Muscomorpha</taxon>
        <taxon>Ephydroidea</taxon>
        <taxon>Drosophilidae</taxon>
        <taxon>Drosophila</taxon>
    </lineage>
</organism>
<dbReference type="RefSeq" id="XP_023179142.2">
    <property type="nucleotide sequence ID" value="XM_023323374.2"/>
</dbReference>